<feature type="transmembrane region" description="Helical" evidence="8">
    <location>
        <begin position="82"/>
        <end position="102"/>
    </location>
</feature>
<keyword evidence="6" id="KW-0346">Stress response</keyword>
<dbReference type="CDD" id="cd06261">
    <property type="entry name" value="TM_PBP2"/>
    <property type="match status" value="1"/>
</dbReference>
<evidence type="ECO:0000256" key="6">
    <source>
        <dbReference type="ARBA" id="ARBA00023016"/>
    </source>
</evidence>
<evidence type="ECO:0000256" key="5">
    <source>
        <dbReference type="ARBA" id="ARBA00022989"/>
    </source>
</evidence>
<protein>
    <submittedName>
        <fullName evidence="10">Molybdenum ABC transporter permease</fullName>
    </submittedName>
</protein>
<dbReference type="RefSeq" id="WP_036105925.1">
    <property type="nucleotide sequence ID" value="NZ_AODG01000010.1"/>
</dbReference>
<sequence length="221" mass="24201">MLVPVTHSIFIAIGATLVAFLLMLPLAYIGAYWQFKGKWLLESVLLLPLVLPPTVIGLVLLQSFGKYGFLGKLTALFGDYSIIFTLTGAVVATICVVLPLMYQGLKAAFLSVPIELIQVGRTLSANSIELLFRVIIPNCWQHIFASILLSFCRGLGEFGASLMVAGYIEGKTDTIATSIYFAIQQNEVDKAVMLSVTDAFIGFAALIIIYLLTNKRSRWSK</sequence>
<organism evidence="10 11">
    <name type="scientific">Listeria grayi FSL F6-1183</name>
    <dbReference type="NCBI Taxonomy" id="1265827"/>
    <lineage>
        <taxon>Bacteria</taxon>
        <taxon>Bacillati</taxon>
        <taxon>Bacillota</taxon>
        <taxon>Bacilli</taxon>
        <taxon>Bacillales</taxon>
        <taxon>Listeriaceae</taxon>
        <taxon>Listeria</taxon>
    </lineage>
</organism>
<reference evidence="10 11" key="1">
    <citation type="submission" date="2012-12" db="EMBL/GenBank/DDBJ databases">
        <title>Novel taxa of Listeriaceae from agricultural environments in the United States.</title>
        <authorList>
            <person name="den Bakker H.C."/>
            <person name="Allred A."/>
            <person name="Warchocki S."/>
            <person name="Wright E.M."/>
            <person name="Burrell A."/>
            <person name="Nightingale K.K."/>
            <person name="Kephart D."/>
            <person name="Wiedmann M."/>
        </authorList>
    </citation>
    <scope>NUCLEOTIDE SEQUENCE [LARGE SCALE GENOMIC DNA]</scope>
    <source>
        <strain evidence="10 11">FSL F6-1183</strain>
    </source>
</reference>
<keyword evidence="5 8" id="KW-1133">Transmembrane helix</keyword>
<evidence type="ECO:0000256" key="3">
    <source>
        <dbReference type="ARBA" id="ARBA00022475"/>
    </source>
</evidence>
<dbReference type="PROSITE" id="PS50928">
    <property type="entry name" value="ABC_TM1"/>
    <property type="match status" value="1"/>
</dbReference>
<comment type="caution">
    <text evidence="10">The sequence shown here is derived from an EMBL/GenBank/DDBJ whole genome shotgun (WGS) entry which is preliminary data.</text>
</comment>
<evidence type="ECO:0000313" key="11">
    <source>
        <dbReference type="Proteomes" id="UP000019251"/>
    </source>
</evidence>
<comment type="subcellular location">
    <subcellularLocation>
        <location evidence="1 8">Cell membrane</location>
        <topology evidence="1 8">Multi-pass membrane protein</topology>
    </subcellularLocation>
</comment>
<dbReference type="AlphaFoldDB" id="A0A829R606"/>
<gene>
    <name evidence="10" type="ORF">LMUR_07909</name>
</gene>
<keyword evidence="4 8" id="KW-0812">Transmembrane</keyword>
<evidence type="ECO:0000259" key="9">
    <source>
        <dbReference type="PROSITE" id="PS50928"/>
    </source>
</evidence>
<feature type="transmembrane region" description="Helical" evidence="8">
    <location>
        <begin position="9"/>
        <end position="33"/>
    </location>
</feature>
<dbReference type="EMBL" id="AODG01000010">
    <property type="protein sequence ID" value="EUJ27970.1"/>
    <property type="molecule type" value="Genomic_DNA"/>
</dbReference>
<dbReference type="SUPFAM" id="SSF161098">
    <property type="entry name" value="MetI-like"/>
    <property type="match status" value="1"/>
</dbReference>
<dbReference type="Proteomes" id="UP000019251">
    <property type="component" value="Unassembled WGS sequence"/>
</dbReference>
<dbReference type="Pfam" id="PF00528">
    <property type="entry name" value="BPD_transp_1"/>
    <property type="match status" value="1"/>
</dbReference>
<evidence type="ECO:0000256" key="8">
    <source>
        <dbReference type="RuleBase" id="RU363032"/>
    </source>
</evidence>
<dbReference type="GO" id="GO:0005886">
    <property type="term" value="C:plasma membrane"/>
    <property type="evidence" value="ECO:0007669"/>
    <property type="project" value="UniProtKB-SubCell"/>
</dbReference>
<dbReference type="PANTHER" id="PTHR30183">
    <property type="entry name" value="MOLYBDENUM TRANSPORT SYSTEM PERMEASE PROTEIN MODB"/>
    <property type="match status" value="1"/>
</dbReference>
<evidence type="ECO:0000256" key="2">
    <source>
        <dbReference type="ARBA" id="ARBA00022448"/>
    </source>
</evidence>
<feature type="domain" description="ABC transmembrane type-1" evidence="9">
    <location>
        <begin position="5"/>
        <end position="213"/>
    </location>
</feature>
<accession>A0A829R606</accession>
<dbReference type="InterPro" id="IPR000515">
    <property type="entry name" value="MetI-like"/>
</dbReference>
<evidence type="ECO:0000256" key="7">
    <source>
        <dbReference type="ARBA" id="ARBA00023136"/>
    </source>
</evidence>
<proteinExistence type="inferred from homology"/>
<dbReference type="Gene3D" id="1.10.3720.10">
    <property type="entry name" value="MetI-like"/>
    <property type="match status" value="1"/>
</dbReference>
<feature type="transmembrane region" description="Helical" evidence="8">
    <location>
        <begin position="39"/>
        <end position="61"/>
    </location>
</feature>
<keyword evidence="2 8" id="KW-0813">Transport</keyword>
<name>A0A829R606_LISGR</name>
<evidence type="ECO:0000256" key="4">
    <source>
        <dbReference type="ARBA" id="ARBA00022692"/>
    </source>
</evidence>
<dbReference type="GO" id="GO:0055085">
    <property type="term" value="P:transmembrane transport"/>
    <property type="evidence" value="ECO:0007669"/>
    <property type="project" value="InterPro"/>
</dbReference>
<dbReference type="PANTHER" id="PTHR30183:SF3">
    <property type="entry name" value="MOLYBDENUM TRANSPORT SYSTEM PERMEASE PROTEIN MODB"/>
    <property type="match status" value="1"/>
</dbReference>
<evidence type="ECO:0000313" key="10">
    <source>
        <dbReference type="EMBL" id="EUJ27970.1"/>
    </source>
</evidence>
<comment type="similarity">
    <text evidence="8">Belongs to the binding-protein-dependent transport system permease family.</text>
</comment>
<dbReference type="InterPro" id="IPR035906">
    <property type="entry name" value="MetI-like_sf"/>
</dbReference>
<feature type="transmembrane region" description="Helical" evidence="8">
    <location>
        <begin position="191"/>
        <end position="212"/>
    </location>
</feature>
<evidence type="ECO:0000256" key="1">
    <source>
        <dbReference type="ARBA" id="ARBA00004651"/>
    </source>
</evidence>
<keyword evidence="7 8" id="KW-0472">Membrane</keyword>
<keyword evidence="3" id="KW-1003">Cell membrane</keyword>